<dbReference type="KEGG" id="kon:CONE_0102"/>
<evidence type="ECO:0000256" key="7">
    <source>
        <dbReference type="ARBA" id="ARBA00022679"/>
    </source>
</evidence>
<dbReference type="eggNOG" id="COG0461">
    <property type="taxonomic scope" value="Bacteria"/>
</dbReference>
<evidence type="ECO:0000256" key="2">
    <source>
        <dbReference type="ARBA" id="ARBA00004889"/>
    </source>
</evidence>
<feature type="binding site" evidence="9">
    <location>
        <position position="131"/>
    </location>
    <ligand>
        <name>orotate</name>
        <dbReference type="ChEBI" id="CHEBI:30839"/>
    </ligand>
</feature>
<keyword evidence="7 9" id="KW-0808">Transferase</keyword>
<evidence type="ECO:0000313" key="11">
    <source>
        <dbReference type="EMBL" id="AGF48642.1"/>
    </source>
</evidence>
<dbReference type="InterPro" id="IPR000836">
    <property type="entry name" value="PRTase_dom"/>
</dbReference>
<accession>M1LSX0</accession>
<evidence type="ECO:0000259" key="10">
    <source>
        <dbReference type="Pfam" id="PF00156"/>
    </source>
</evidence>
<evidence type="ECO:0000313" key="12">
    <source>
        <dbReference type="Proteomes" id="UP000011541"/>
    </source>
</evidence>
<evidence type="ECO:0000256" key="3">
    <source>
        <dbReference type="ARBA" id="ARBA00006340"/>
    </source>
</evidence>
<dbReference type="RefSeq" id="WP_015397326.1">
    <property type="nucleotide sequence ID" value="NC_020299.1"/>
</dbReference>
<dbReference type="OrthoDB" id="9779060at2"/>
<dbReference type="Gene3D" id="3.40.50.2020">
    <property type="match status" value="1"/>
</dbReference>
<dbReference type="GO" id="GO:0005737">
    <property type="term" value="C:cytoplasm"/>
    <property type="evidence" value="ECO:0007669"/>
    <property type="project" value="TreeGrafter"/>
</dbReference>
<dbReference type="AlphaFoldDB" id="M1LSX0"/>
<name>M1LSX0_9PROT</name>
<keyword evidence="12" id="KW-1185">Reference proteome</keyword>
<dbReference type="GO" id="GO:0044205">
    <property type="term" value="P:'de novo' UMP biosynthetic process"/>
    <property type="evidence" value="ECO:0007669"/>
    <property type="project" value="UniProtKB-UniRule"/>
</dbReference>
<evidence type="ECO:0000256" key="4">
    <source>
        <dbReference type="ARBA" id="ARBA00011738"/>
    </source>
</evidence>
<comment type="subunit">
    <text evidence="4 9">Homodimer.</text>
</comment>
<feature type="binding site" description="in other chain" evidence="9">
    <location>
        <begin position="127"/>
        <end position="135"/>
    </location>
    <ligand>
        <name>5-phospho-alpha-D-ribose 1-diphosphate</name>
        <dbReference type="ChEBI" id="CHEBI:58017"/>
        <note>ligand shared between dimeric partners</note>
    </ligand>
</feature>
<comment type="catalytic activity">
    <reaction evidence="9">
        <text>orotidine 5'-phosphate + diphosphate = orotate + 5-phospho-alpha-D-ribose 1-diphosphate</text>
        <dbReference type="Rhea" id="RHEA:10380"/>
        <dbReference type="ChEBI" id="CHEBI:30839"/>
        <dbReference type="ChEBI" id="CHEBI:33019"/>
        <dbReference type="ChEBI" id="CHEBI:57538"/>
        <dbReference type="ChEBI" id="CHEBI:58017"/>
        <dbReference type="EC" id="2.4.2.10"/>
    </reaction>
</comment>
<feature type="binding site" evidence="9">
    <location>
        <begin position="37"/>
        <end position="38"/>
    </location>
    <ligand>
        <name>orotate</name>
        <dbReference type="ChEBI" id="CHEBI:30839"/>
    </ligand>
</feature>
<feature type="domain" description="Phosphoribosyltransferase" evidence="10">
    <location>
        <begin position="61"/>
        <end position="164"/>
    </location>
</feature>
<gene>
    <name evidence="9" type="primary">pyrE</name>
    <name evidence="11" type="ORF">CONE_0102</name>
</gene>
<proteinExistence type="inferred from homology"/>
<evidence type="ECO:0000256" key="8">
    <source>
        <dbReference type="ARBA" id="ARBA00022975"/>
    </source>
</evidence>
<dbReference type="InterPro" id="IPR004467">
    <property type="entry name" value="Or_phspho_trans_dom"/>
</dbReference>
<dbReference type="PANTHER" id="PTHR46683">
    <property type="entry name" value="OROTATE PHOSPHORIBOSYLTRANSFERASE 1-RELATED"/>
    <property type="match status" value="1"/>
</dbReference>
<feature type="binding site" description="in other chain" evidence="9">
    <location>
        <begin position="75"/>
        <end position="76"/>
    </location>
    <ligand>
        <name>5-phospho-alpha-D-ribose 1-diphosphate</name>
        <dbReference type="ChEBI" id="CHEBI:58017"/>
        <note>ligand shared between dimeric partners</note>
    </ligand>
</feature>
<dbReference type="STRING" id="1208920.CONE_0102"/>
<dbReference type="FunFam" id="3.40.50.2020:FF:000008">
    <property type="entry name" value="Orotate phosphoribosyltransferase"/>
    <property type="match status" value="1"/>
</dbReference>
<dbReference type="SUPFAM" id="SSF53271">
    <property type="entry name" value="PRTase-like"/>
    <property type="match status" value="1"/>
</dbReference>
<protein>
    <recommendedName>
        <fullName evidence="5 9">Orotate phosphoribosyltransferase</fullName>
        <shortName evidence="9">OPRT</shortName>
        <shortName evidence="9">OPRTase</shortName>
        <ecNumber evidence="5 9">2.4.2.10</ecNumber>
    </recommendedName>
</protein>
<dbReference type="GO" id="GO:0006207">
    <property type="term" value="P:'de novo' pyrimidine nucleobase biosynthetic process"/>
    <property type="evidence" value="ECO:0007669"/>
    <property type="project" value="TreeGrafter"/>
</dbReference>
<dbReference type="GO" id="GO:0046132">
    <property type="term" value="P:pyrimidine ribonucleoside biosynthetic process"/>
    <property type="evidence" value="ECO:0007669"/>
    <property type="project" value="TreeGrafter"/>
</dbReference>
<dbReference type="CDD" id="cd06223">
    <property type="entry name" value="PRTases_typeI"/>
    <property type="match status" value="1"/>
</dbReference>
<organism evidence="11 12">
    <name type="scientific">Candidatus Kinetoplastidibacterium stringomonadis TCC290E</name>
    <dbReference type="NCBI Taxonomy" id="1208920"/>
    <lineage>
        <taxon>Bacteria</taxon>
        <taxon>Pseudomonadati</taxon>
        <taxon>Pseudomonadota</taxon>
        <taxon>Betaproteobacteria</taxon>
        <taxon>Candidatus Kinetoplastidibacterium</taxon>
    </lineage>
</organism>
<feature type="binding site" evidence="9">
    <location>
        <position position="106"/>
    </location>
    <ligand>
        <name>5-phospho-alpha-D-ribose 1-diphosphate</name>
        <dbReference type="ChEBI" id="CHEBI:58017"/>
        <note>ligand shared between dimeric partners</note>
    </ligand>
</feature>
<evidence type="ECO:0000256" key="6">
    <source>
        <dbReference type="ARBA" id="ARBA00022676"/>
    </source>
</evidence>
<dbReference type="EMBL" id="CP003805">
    <property type="protein sequence ID" value="AGF48642.1"/>
    <property type="molecule type" value="Genomic_DNA"/>
</dbReference>
<dbReference type="HAMAP" id="MF_01208">
    <property type="entry name" value="PyrE"/>
    <property type="match status" value="1"/>
</dbReference>
<evidence type="ECO:0000256" key="1">
    <source>
        <dbReference type="ARBA" id="ARBA00003769"/>
    </source>
</evidence>
<keyword evidence="9" id="KW-0460">Magnesium</keyword>
<dbReference type="Proteomes" id="UP000011541">
    <property type="component" value="Chromosome"/>
</dbReference>
<dbReference type="GO" id="GO:0000287">
    <property type="term" value="F:magnesium ion binding"/>
    <property type="evidence" value="ECO:0007669"/>
    <property type="project" value="UniProtKB-UniRule"/>
</dbReference>
<dbReference type="PATRIC" id="fig|1208920.3.peg.641"/>
<evidence type="ECO:0000256" key="9">
    <source>
        <dbReference type="HAMAP-Rule" id="MF_01208"/>
    </source>
</evidence>
<comment type="function">
    <text evidence="1 9">Catalyzes the transfer of a ribosyl phosphate group from 5-phosphoribose 1-diphosphate to orotate, leading to the formation of orotidine monophosphate (OMP).</text>
</comment>
<dbReference type="PANTHER" id="PTHR46683:SF1">
    <property type="entry name" value="OROTATE PHOSPHORIBOSYLTRANSFERASE 1-RELATED"/>
    <property type="match status" value="1"/>
</dbReference>
<feature type="binding site" description="in other chain" evidence="9">
    <location>
        <position position="103"/>
    </location>
    <ligand>
        <name>5-phospho-alpha-D-ribose 1-diphosphate</name>
        <dbReference type="ChEBI" id="CHEBI:58017"/>
        <note>ligand shared between dimeric partners</note>
    </ligand>
</feature>
<feature type="binding site" evidence="9">
    <location>
        <position position="108"/>
    </location>
    <ligand>
        <name>5-phospho-alpha-D-ribose 1-diphosphate</name>
        <dbReference type="ChEBI" id="CHEBI:58017"/>
        <note>ligand shared between dimeric partners</note>
    </ligand>
</feature>
<dbReference type="InterPro" id="IPR023031">
    <property type="entry name" value="OPRT"/>
</dbReference>
<keyword evidence="8 9" id="KW-0665">Pyrimidine biosynthesis</keyword>
<evidence type="ECO:0000256" key="5">
    <source>
        <dbReference type="ARBA" id="ARBA00011971"/>
    </source>
</evidence>
<comment type="pathway">
    <text evidence="2 9">Pyrimidine metabolism; UMP biosynthesis via de novo pathway; UMP from orotate: step 1/2.</text>
</comment>
<feature type="binding site" description="in other chain" evidence="9">
    <location>
        <position position="29"/>
    </location>
    <ligand>
        <name>5-phospho-alpha-D-ribose 1-diphosphate</name>
        <dbReference type="ChEBI" id="CHEBI:58017"/>
        <note>ligand shared between dimeric partners</note>
    </ligand>
</feature>
<comment type="similarity">
    <text evidence="3 9">Belongs to the purine/pyrimidine phosphoribosyltransferase family. PyrE subfamily.</text>
</comment>
<dbReference type="GO" id="GO:0004588">
    <property type="term" value="F:orotate phosphoribosyltransferase activity"/>
    <property type="evidence" value="ECO:0007669"/>
    <property type="project" value="UniProtKB-UniRule"/>
</dbReference>
<feature type="binding site" evidence="9">
    <location>
        <position position="159"/>
    </location>
    <ligand>
        <name>orotate</name>
        <dbReference type="ChEBI" id="CHEBI:30839"/>
    </ligand>
</feature>
<dbReference type="HOGENOM" id="CLU_074878_0_1_4"/>
<dbReference type="Pfam" id="PF00156">
    <property type="entry name" value="Pribosyltran"/>
    <property type="match status" value="1"/>
</dbReference>
<dbReference type="EC" id="2.4.2.10" evidence="5 9"/>
<dbReference type="NCBIfam" id="TIGR00336">
    <property type="entry name" value="pyrE"/>
    <property type="match status" value="1"/>
</dbReference>
<dbReference type="InterPro" id="IPR029057">
    <property type="entry name" value="PRTase-like"/>
</dbReference>
<dbReference type="UniPathway" id="UPA00070">
    <property type="reaction ID" value="UER00119"/>
</dbReference>
<feature type="binding site" evidence="9">
    <location>
        <position position="102"/>
    </location>
    <ligand>
        <name>5-phospho-alpha-D-ribose 1-diphosphate</name>
        <dbReference type="ChEBI" id="CHEBI:58017"/>
        <note>ligand shared between dimeric partners</note>
    </ligand>
</feature>
<comment type="cofactor">
    <cofactor evidence="9">
        <name>Mg(2+)</name>
        <dbReference type="ChEBI" id="CHEBI:18420"/>
    </cofactor>
</comment>
<sequence length="222" mass="24728">MTTLENNSVDFVKFALSCEALCFGDFETKSGRNSPYFFNIGRFDSGYKINQLSKFYTNALLNSGIAFDMIFGPAYKGIPLVISTSINYSLMLNKDLPFSFNRKEIKSHGEGGLLIGSPLKGKVVIIDDVITSGISARESINIIKQSGAEPVAMLIALDRMEYSVERGISLRKSAVQEVIETYNIPVISIASLNDIFSNVINDVNLFKYRKRISQYREAYGIL</sequence>
<keyword evidence="6 9" id="KW-0328">Glycosyltransferase</keyword>
<reference evidence="11 12" key="1">
    <citation type="journal article" date="2013" name="Genome Biol. Evol.">
        <title>Genome evolution and phylogenomic analysis of candidatus kinetoplastibacterium, the betaproteobacterial endosymbionts of strigomonas and angomonas.</title>
        <authorList>
            <person name="Alves J.M."/>
            <person name="Serrano M.G."/>
            <person name="Maia da Silva F."/>
            <person name="Voegtly L.J."/>
            <person name="Matveyev A.V."/>
            <person name="Teixeira M.M."/>
            <person name="Camargo E.P."/>
            <person name="Buck G.A."/>
        </authorList>
    </citation>
    <scope>NUCLEOTIDE SEQUENCE [LARGE SCALE GENOMIC DNA]</scope>
    <source>
        <strain evidence="11 12">TCC290E</strain>
    </source>
</reference>